<dbReference type="InterPro" id="IPR042257">
    <property type="entry name" value="DGOK_C"/>
</dbReference>
<evidence type="ECO:0000313" key="2">
    <source>
        <dbReference type="Proteomes" id="UP000256805"/>
    </source>
</evidence>
<organism evidence="1 2">
    <name type="scientific">Cupriavidus taiwanensis</name>
    <dbReference type="NCBI Taxonomy" id="164546"/>
    <lineage>
        <taxon>Bacteria</taxon>
        <taxon>Pseudomonadati</taxon>
        <taxon>Pseudomonadota</taxon>
        <taxon>Betaproteobacteria</taxon>
        <taxon>Burkholderiales</taxon>
        <taxon>Burkholderiaceae</taxon>
        <taxon>Cupriavidus</taxon>
    </lineage>
</organism>
<name>A0A375IUR6_9BURK</name>
<dbReference type="InterPro" id="IPR042258">
    <property type="entry name" value="DGOK_N"/>
</dbReference>
<dbReference type="InterPro" id="IPR007729">
    <property type="entry name" value="DGOK"/>
</dbReference>
<dbReference type="AlphaFoldDB" id="A0A375IUR6"/>
<accession>A0A375IUR6</accession>
<reference evidence="1 2" key="1">
    <citation type="submission" date="2018-01" db="EMBL/GenBank/DDBJ databases">
        <authorList>
            <person name="Gaut B.S."/>
            <person name="Morton B.R."/>
            <person name="Clegg M.T."/>
            <person name="Duvall M.R."/>
        </authorList>
    </citation>
    <scope>NUCLEOTIDE SEQUENCE [LARGE SCALE GENOMIC DNA]</scope>
    <source>
        <strain evidence="1">Cupriavidus taiwanensis cmp 52</strain>
    </source>
</reference>
<keyword evidence="1" id="KW-0418">Kinase</keyword>
<dbReference type="Gene3D" id="3.30.420.310">
    <property type="entry name" value="2-keto-3-deoxy-galactonokinase, C-terminal domain"/>
    <property type="match status" value="1"/>
</dbReference>
<dbReference type="GO" id="GO:0034194">
    <property type="term" value="P:D-galactonate catabolic process"/>
    <property type="evidence" value="ECO:0007669"/>
    <property type="project" value="InterPro"/>
</dbReference>
<dbReference type="Proteomes" id="UP000256805">
    <property type="component" value="Unassembled WGS sequence"/>
</dbReference>
<gene>
    <name evidence="1" type="primary">dgoK</name>
    <name evidence="1" type="ORF">CBM2634_A100322</name>
</gene>
<proteinExistence type="predicted"/>
<sequence length="310" mass="32030">MNMVDAARLIALDWGTSSLRALLLGDAGAVLAQRSAPLGIMRVPPGGFPDVFAQIAGDWRRSAPHLPAIASGMVGSAQGWEEVPYCDGAAGLAEMAGGLRQVPAGDGGTLHIVPGVSLRQPRPEVMRGEETQIFGAMALQPALCAGARLLLPGTHSKWVDLSAGRISGFQTFMTGELFAVLQHHSILGRFARESGADTPPDDAAFEQGLAAAQASEKGIAGLLFSARARVLLGAMPASGSLSFLSGLLIGEELRCALSVPTRRVVLIGEAGLVARYRHALACFGVDDTPAIAGAAEAGLWHIARTAGLVS</sequence>
<dbReference type="EMBL" id="OVTA01000002">
    <property type="protein sequence ID" value="SPR96384.1"/>
    <property type="molecule type" value="Genomic_DNA"/>
</dbReference>
<evidence type="ECO:0000313" key="1">
    <source>
        <dbReference type="EMBL" id="SPR96384.1"/>
    </source>
</evidence>
<dbReference type="GO" id="GO:0008671">
    <property type="term" value="F:2-dehydro-3-deoxygalactonokinase activity"/>
    <property type="evidence" value="ECO:0007669"/>
    <property type="project" value="InterPro"/>
</dbReference>
<protein>
    <submittedName>
        <fullName evidence="1">2-keto-3-deoxy-galactonokinase</fullName>
    </submittedName>
</protein>
<dbReference type="Gene3D" id="3.30.420.300">
    <property type="entry name" value="2-keto-3-deoxy-galactonokinase, substrate binding domain"/>
    <property type="match status" value="1"/>
</dbReference>
<dbReference type="CDD" id="cd24012">
    <property type="entry name" value="ASKHA_NBD_KDGal-kinase"/>
    <property type="match status" value="1"/>
</dbReference>
<dbReference type="Pfam" id="PF05035">
    <property type="entry name" value="DGOK"/>
    <property type="match status" value="1"/>
</dbReference>
<keyword evidence="1" id="KW-0808">Transferase</keyword>
<dbReference type="RefSeq" id="WP_116382557.1">
    <property type="nucleotide sequence ID" value="NZ_LS483233.1"/>
</dbReference>